<protein>
    <submittedName>
        <fullName evidence="2">Transposase domain</fullName>
    </submittedName>
</protein>
<keyword evidence="3" id="KW-1185">Reference proteome</keyword>
<accession>A0A1H5VWB2</accession>
<sequence length="81" mass="9582">MLTINKDKIRREQVEFISVDQLVPEDHLVRKIEKAINFDFIYDLVKDMYCLNNGRPSIDPVVLIKIVLIQYMFGIKSIRQT</sequence>
<dbReference type="InterPro" id="IPR008490">
    <property type="entry name" value="Transposase_InsH_N"/>
</dbReference>
<dbReference type="Pfam" id="PF05598">
    <property type="entry name" value="DUF772"/>
    <property type="match status" value="1"/>
</dbReference>
<reference evidence="3" key="1">
    <citation type="submission" date="2016-10" db="EMBL/GenBank/DDBJ databases">
        <authorList>
            <person name="Varghese N."/>
            <person name="Submissions S."/>
        </authorList>
    </citation>
    <scope>NUCLEOTIDE SEQUENCE [LARGE SCALE GENOMIC DNA]</scope>
    <source>
        <strain evidence="3">DSM 5463</strain>
    </source>
</reference>
<dbReference type="AlphaFoldDB" id="A0A1H5VWB2"/>
<feature type="non-terminal residue" evidence="2">
    <location>
        <position position="81"/>
    </location>
</feature>
<dbReference type="Proteomes" id="UP000242850">
    <property type="component" value="Unassembled WGS sequence"/>
</dbReference>
<gene>
    <name evidence="2" type="ORF">SAMN05660865_01314</name>
</gene>
<evidence type="ECO:0000313" key="3">
    <source>
        <dbReference type="Proteomes" id="UP000242850"/>
    </source>
</evidence>
<name>A0A1H5VWB2_9CLOT</name>
<evidence type="ECO:0000313" key="2">
    <source>
        <dbReference type="EMBL" id="SEF91552.1"/>
    </source>
</evidence>
<evidence type="ECO:0000259" key="1">
    <source>
        <dbReference type="Pfam" id="PF05598"/>
    </source>
</evidence>
<proteinExistence type="predicted"/>
<feature type="domain" description="Transposase InsH N-terminal" evidence="1">
    <location>
        <begin position="19"/>
        <end position="80"/>
    </location>
</feature>
<organism evidence="2 3">
    <name type="scientific">Caloramator fervidus</name>
    <dbReference type="NCBI Taxonomy" id="29344"/>
    <lineage>
        <taxon>Bacteria</taxon>
        <taxon>Bacillati</taxon>
        <taxon>Bacillota</taxon>
        <taxon>Clostridia</taxon>
        <taxon>Eubacteriales</taxon>
        <taxon>Clostridiaceae</taxon>
        <taxon>Caloramator</taxon>
    </lineage>
</organism>
<dbReference type="EMBL" id="FNUK01000016">
    <property type="protein sequence ID" value="SEF91552.1"/>
    <property type="molecule type" value="Genomic_DNA"/>
</dbReference>
<dbReference type="RefSeq" id="WP_173689750.1">
    <property type="nucleotide sequence ID" value="NZ_FNUK01000016.1"/>
</dbReference>